<feature type="compositionally biased region" description="Basic and acidic residues" evidence="5">
    <location>
        <begin position="992"/>
        <end position="1058"/>
    </location>
</feature>
<keyword evidence="4" id="KW-0539">Nucleus</keyword>
<feature type="region of interest" description="Disordered" evidence="5">
    <location>
        <begin position="133"/>
        <end position="222"/>
    </location>
</feature>
<feature type="compositionally biased region" description="Low complexity" evidence="5">
    <location>
        <begin position="151"/>
        <end position="165"/>
    </location>
</feature>
<organism evidence="7 8">
    <name type="scientific">Crenichthys baileyi</name>
    <name type="common">White River springfish</name>
    <dbReference type="NCBI Taxonomy" id="28760"/>
    <lineage>
        <taxon>Eukaryota</taxon>
        <taxon>Metazoa</taxon>
        <taxon>Chordata</taxon>
        <taxon>Craniata</taxon>
        <taxon>Vertebrata</taxon>
        <taxon>Euteleostomi</taxon>
        <taxon>Actinopterygii</taxon>
        <taxon>Neopterygii</taxon>
        <taxon>Teleostei</taxon>
        <taxon>Neoteleostei</taxon>
        <taxon>Acanthomorphata</taxon>
        <taxon>Ovalentaria</taxon>
        <taxon>Atherinomorphae</taxon>
        <taxon>Cyprinodontiformes</taxon>
        <taxon>Goodeidae</taxon>
        <taxon>Crenichthys</taxon>
    </lineage>
</organism>
<feature type="compositionally biased region" description="Low complexity" evidence="5">
    <location>
        <begin position="321"/>
        <end position="354"/>
    </location>
</feature>
<dbReference type="GO" id="GO:0002151">
    <property type="term" value="F:G-quadruplex RNA binding"/>
    <property type="evidence" value="ECO:0007669"/>
    <property type="project" value="TreeGrafter"/>
</dbReference>
<feature type="compositionally biased region" description="Polar residues" evidence="5">
    <location>
        <begin position="477"/>
        <end position="487"/>
    </location>
</feature>
<dbReference type="Pfam" id="PF18875">
    <property type="entry name" value="AF4_int"/>
    <property type="match status" value="1"/>
</dbReference>
<name>A0AAV9RSW5_9TELE</name>
<comment type="subcellular location">
    <subcellularLocation>
        <location evidence="1">Nucleus</location>
    </subcellularLocation>
</comment>
<keyword evidence="8" id="KW-1185">Reference proteome</keyword>
<feature type="compositionally biased region" description="Polar residues" evidence="5">
    <location>
        <begin position="1405"/>
        <end position="1422"/>
    </location>
</feature>
<evidence type="ECO:0000256" key="2">
    <source>
        <dbReference type="ARBA" id="ARBA00007354"/>
    </source>
</evidence>
<feature type="domain" description="AF4/FMR2 C-terminal homology" evidence="6">
    <location>
        <begin position="1265"/>
        <end position="1527"/>
    </location>
</feature>
<accession>A0AAV9RSW5</accession>
<feature type="region of interest" description="Disordered" evidence="5">
    <location>
        <begin position="450"/>
        <end position="840"/>
    </location>
</feature>
<dbReference type="GO" id="GO:0016607">
    <property type="term" value="C:nuclear speck"/>
    <property type="evidence" value="ECO:0007669"/>
    <property type="project" value="TreeGrafter"/>
</dbReference>
<evidence type="ECO:0000259" key="6">
    <source>
        <dbReference type="Pfam" id="PF18876"/>
    </source>
</evidence>
<feature type="compositionally biased region" description="Low complexity" evidence="5">
    <location>
        <begin position="258"/>
        <end position="272"/>
    </location>
</feature>
<feature type="region of interest" description="Disordered" evidence="5">
    <location>
        <begin position="1103"/>
        <end position="1122"/>
    </location>
</feature>
<evidence type="ECO:0000313" key="8">
    <source>
        <dbReference type="Proteomes" id="UP001311232"/>
    </source>
</evidence>
<gene>
    <name evidence="7" type="ORF">CRENBAI_002061</name>
</gene>
<feature type="compositionally biased region" description="Basic and acidic residues" evidence="5">
    <location>
        <begin position="507"/>
        <end position="516"/>
    </location>
</feature>
<feature type="region of interest" description="Disordered" evidence="5">
    <location>
        <begin position="240"/>
        <end position="417"/>
    </location>
</feature>
<feature type="compositionally biased region" description="Polar residues" evidence="5">
    <location>
        <begin position="402"/>
        <end position="415"/>
    </location>
</feature>
<evidence type="ECO:0000256" key="5">
    <source>
        <dbReference type="SAM" id="MobiDB-lite"/>
    </source>
</evidence>
<dbReference type="InterPro" id="IPR043639">
    <property type="entry name" value="AF4_int"/>
</dbReference>
<feature type="compositionally biased region" description="Polar residues" evidence="5">
    <location>
        <begin position="719"/>
        <end position="734"/>
    </location>
</feature>
<comment type="similarity">
    <text evidence="2">Belongs to the AF4 family.</text>
</comment>
<reference evidence="7 8" key="1">
    <citation type="submission" date="2021-06" db="EMBL/GenBank/DDBJ databases">
        <authorList>
            <person name="Palmer J.M."/>
        </authorList>
    </citation>
    <scope>NUCLEOTIDE SEQUENCE [LARGE SCALE GENOMIC DNA]</scope>
    <source>
        <strain evidence="7 8">MEX-2019</strain>
        <tissue evidence="7">Muscle</tissue>
    </source>
</reference>
<feature type="region of interest" description="Disordered" evidence="5">
    <location>
        <begin position="1143"/>
        <end position="1190"/>
    </location>
</feature>
<feature type="region of interest" description="Disordered" evidence="5">
    <location>
        <begin position="93"/>
        <end position="118"/>
    </location>
</feature>
<feature type="compositionally biased region" description="Low complexity" evidence="5">
    <location>
        <begin position="773"/>
        <end position="787"/>
    </location>
</feature>
<feature type="compositionally biased region" description="Low complexity" evidence="5">
    <location>
        <begin position="1423"/>
        <end position="1436"/>
    </location>
</feature>
<sequence>MNTDEESEGYFNKLLFVCLCSHLETERSALKRREWERRNQEVQQDEDLFSTGFNLFGEPYKTNKGDALANRVQNTLGSYEEMKDLLTSHSNQSHLVGIPKGSAATNNHQQASSSSATDRLAMESQLFNEALKGGVGGVGGAEGSGEKRTGSAAPSSSSASMQPPAVTTSLSNAAPVSHQNSKKSRSSMEWSKGGHGPITQETSLGVGSGPGQNGQGQVPAAATAGRAKMPLLEEQQLQRHEELFSTLKDELGLKEESSPSSSSSSSSSSCSSSRRHLSKGHPLPDGGNFRSSTADSCHFKSSTTAENGGLFKSSPFENETSSHLSLSSSPLASTSVLTTPTPGLTTPTSGLTTPTFPPGCLSGKPIAIQQKPTAYVRPMDGQDQAPSDSPQLKPPPVATEGFANSQTFGGTSGNVKNKLPKLNLSHTGEVSLPNDSSCVEEILREMTHSWPPPLTAIHTPGKADQTKFPIPNKDTQHVTSGYNTQKRCTVPANKPAAKPPTAPQKSMLEDDLKISSDEEEAEQQVSDKTKARGAALSGASGSSSESESSSESDTDESESSSSDSDYNQASRTHTPEPEPPSTNKWQLDSWLNKVQAQTKALVPAQQEHHGTGSISQDPQRFSPGNEAAGVGTAAKTKPCGSNSTPVPAAPAVEHKDNRTNFCPGREKTKAKLGQKASGEGQRSKMRLSPGMLSGQEVPAPRRNTTGKKQPRRAERSNSLEDNQNQPWSRANQHSPAAREKDLFPPPSLEHQNAPRPRGKPLSGKTAPRKEPRSATSSNSNTATPPAALQQNPVPAVTVNQDKRKHRGPSTKITPKSREFIETDSSSSSSECQSDGEEATKIPSLLPQATRSVVNTQMLANTHVHAPLLPCLGSAGGAGSLGTFAGTGFRVKDCVSATSNGSSSNNLLSISNINASFGNSVPDPGGSGGQGKDVELVSPPSNVGHDVALSPLREYHEIQSLWVKIDLSFLSRVPGQAMGERSRMGTAEQDGNAGRDKERQKLMKGERQEEENERLVKDTERQGDRDRLTDRERQTDREDRDRLGFGERERTVARDREKISQGMGVLDNPAGQEQSNPRLPGRMERVESGGKHRRQAATNMVAPTEKHISKTKRKHKLDQGESSVKCNKKLRLDKDCMLLPPCISPIHNHKSSLTDGSLNRKQTRRRDEKLLPPLLSPLSDEPPRKRACEGGPSLAEEAGAVGMLPCSASSTSSSSSHRHRRGEGKATAHVRNGSDMDLHCDKPGGDGCHANGHSDSEVWSEALMDQAEPRRPRLSFTDTVHSAEYYMQEAKRLKHKADALTDKFGKAVNYADGALSFIECGNAMERDPLEAKSPYTMYSETVELIRYAMRLKNFTSHSATILEKRLAVLCNRCLSLLYLRMFHLKKDHAVKYSRSLMEYFKNSAKSSHQAPSPWRTNGKVNGTPSPLSLSPSPASSGGAPGGGASGSSGSVAIPQRIHHMAASHVNITNNILRSYEHWETADRLAADSRDFFQNLDSVMGPLSQQSSMTELVRYIRQGLHWLRTEAQLL</sequence>
<feature type="compositionally biased region" description="Basic and acidic residues" evidence="5">
    <location>
        <begin position="1231"/>
        <end position="1243"/>
    </location>
</feature>
<feature type="compositionally biased region" description="Basic and acidic residues" evidence="5">
    <location>
        <begin position="240"/>
        <end position="257"/>
    </location>
</feature>
<evidence type="ECO:0000256" key="4">
    <source>
        <dbReference type="ARBA" id="ARBA00023242"/>
    </source>
</evidence>
<feature type="region of interest" description="Disordered" evidence="5">
    <location>
        <begin position="1405"/>
        <end position="1449"/>
    </location>
</feature>
<dbReference type="Gene3D" id="6.10.250.2670">
    <property type="match status" value="1"/>
</dbReference>
<dbReference type="InterPro" id="IPR007797">
    <property type="entry name" value="AF4/FMR2"/>
</dbReference>
<comment type="caution">
    <text evidence="7">The sequence shown here is derived from an EMBL/GenBank/DDBJ whole genome shotgun (WGS) entry which is preliminary data.</text>
</comment>
<feature type="compositionally biased region" description="Gly residues" evidence="5">
    <location>
        <begin position="133"/>
        <end position="143"/>
    </location>
</feature>
<keyword evidence="3" id="KW-0597">Phosphoprotein</keyword>
<feature type="compositionally biased region" description="Polar residues" evidence="5">
    <location>
        <begin position="103"/>
        <end position="117"/>
    </location>
</feature>
<feature type="region of interest" description="Disordered" evidence="5">
    <location>
        <begin position="976"/>
        <end position="1079"/>
    </location>
</feature>
<dbReference type="EMBL" id="JAHHUM010001452">
    <property type="protein sequence ID" value="KAK5612050.1"/>
    <property type="molecule type" value="Genomic_DNA"/>
</dbReference>
<feature type="compositionally biased region" description="Polar residues" evidence="5">
    <location>
        <begin position="289"/>
        <end position="306"/>
    </location>
</feature>
<dbReference type="InterPro" id="IPR043640">
    <property type="entry name" value="AF4/FMR2_CHD"/>
</dbReference>
<feature type="compositionally biased region" description="Polar residues" evidence="5">
    <location>
        <begin position="1150"/>
        <end position="1159"/>
    </location>
</feature>
<dbReference type="PANTHER" id="PTHR10528:SF18">
    <property type="entry name" value="AF4_FMR2 FAMILY MEMBER 2"/>
    <property type="match status" value="1"/>
</dbReference>
<proteinExistence type="inferred from homology"/>
<feature type="compositionally biased region" description="Acidic residues" evidence="5">
    <location>
        <begin position="548"/>
        <end position="558"/>
    </location>
</feature>
<dbReference type="Pfam" id="PF18876">
    <property type="entry name" value="AFF4_CHD"/>
    <property type="match status" value="1"/>
</dbReference>
<feature type="compositionally biased region" description="Basic and acidic residues" evidence="5">
    <location>
        <begin position="652"/>
        <end position="669"/>
    </location>
</feature>
<dbReference type="Pfam" id="PF05110">
    <property type="entry name" value="AF-4"/>
    <property type="match status" value="2"/>
</dbReference>
<dbReference type="Proteomes" id="UP001311232">
    <property type="component" value="Unassembled WGS sequence"/>
</dbReference>
<dbReference type="PANTHER" id="PTHR10528">
    <property type="entry name" value="AF4/FMR2 FAMILY MEMBER"/>
    <property type="match status" value="1"/>
</dbReference>
<feature type="region of interest" description="Disordered" evidence="5">
    <location>
        <begin position="1203"/>
        <end position="1252"/>
    </location>
</feature>
<evidence type="ECO:0000313" key="7">
    <source>
        <dbReference type="EMBL" id="KAK5612050.1"/>
    </source>
</evidence>
<evidence type="ECO:0000256" key="3">
    <source>
        <dbReference type="ARBA" id="ARBA00022553"/>
    </source>
</evidence>
<protein>
    <recommendedName>
        <fullName evidence="6">AF4/FMR2 C-terminal homology domain-containing protein</fullName>
    </recommendedName>
</protein>
<dbReference type="GO" id="GO:0043484">
    <property type="term" value="P:regulation of RNA splicing"/>
    <property type="evidence" value="ECO:0007669"/>
    <property type="project" value="TreeGrafter"/>
</dbReference>
<feature type="compositionally biased region" description="Polar residues" evidence="5">
    <location>
        <begin position="166"/>
        <end position="179"/>
    </location>
</feature>
<evidence type="ECO:0000256" key="1">
    <source>
        <dbReference type="ARBA" id="ARBA00004123"/>
    </source>
</evidence>